<reference evidence="2" key="1">
    <citation type="journal article" date="2019" name="Int. J. Syst. Evol. Microbiol.">
        <title>The Global Catalogue of Microorganisms (GCM) 10K type strain sequencing project: providing services to taxonomists for standard genome sequencing and annotation.</title>
        <authorList>
            <consortium name="The Broad Institute Genomics Platform"/>
            <consortium name="The Broad Institute Genome Sequencing Center for Infectious Disease"/>
            <person name="Wu L."/>
            <person name="Ma J."/>
        </authorList>
    </citation>
    <scope>NUCLEOTIDE SEQUENCE [LARGE SCALE GENOMIC DNA]</scope>
    <source>
        <strain evidence="2">JCM 17326</strain>
    </source>
</reference>
<name>A0ABP6ZIE9_9ACTN</name>
<organism evidence="1 2">
    <name type="scientific">Nonomuraea rosea</name>
    <dbReference type="NCBI Taxonomy" id="638574"/>
    <lineage>
        <taxon>Bacteria</taxon>
        <taxon>Bacillati</taxon>
        <taxon>Actinomycetota</taxon>
        <taxon>Actinomycetes</taxon>
        <taxon>Streptosporangiales</taxon>
        <taxon>Streptosporangiaceae</taxon>
        <taxon>Nonomuraea</taxon>
    </lineage>
</organism>
<proteinExistence type="predicted"/>
<dbReference type="Proteomes" id="UP001500630">
    <property type="component" value="Unassembled WGS sequence"/>
</dbReference>
<accession>A0ABP6ZIE9</accession>
<evidence type="ECO:0000313" key="2">
    <source>
        <dbReference type="Proteomes" id="UP001500630"/>
    </source>
</evidence>
<dbReference type="RefSeq" id="WP_345575783.1">
    <property type="nucleotide sequence ID" value="NZ_BAABDQ010000046.1"/>
</dbReference>
<dbReference type="SUPFAM" id="SSF52540">
    <property type="entry name" value="P-loop containing nucleoside triphosphate hydrolases"/>
    <property type="match status" value="1"/>
</dbReference>
<gene>
    <name evidence="1" type="ORF">GCM10022419_114750</name>
</gene>
<keyword evidence="1" id="KW-0067">ATP-binding</keyword>
<protein>
    <submittedName>
        <fullName evidence="1">ATP-binding protein</fullName>
    </submittedName>
</protein>
<keyword evidence="1" id="KW-0547">Nucleotide-binding</keyword>
<dbReference type="InterPro" id="IPR027417">
    <property type="entry name" value="P-loop_NTPase"/>
</dbReference>
<dbReference type="GO" id="GO:0005524">
    <property type="term" value="F:ATP binding"/>
    <property type="evidence" value="ECO:0007669"/>
    <property type="project" value="UniProtKB-KW"/>
</dbReference>
<sequence length="655" mass="70991">MLFVHGQGGIGKSTLLLEFRARARAAGRRVVLLDGRDVDPSPEGAQRAVRHALNHQPSREPDGRPIAELLAGAVLLVDGYEELAPIDAWLRDELIPGLSADTVVVLAGRDPPAAPWRTDPGWRQLMTVHRLDHFDAAESEQLLAHADVEAPVRPHLVMLGRGHPLTMALLADLATAGQVPDALADAPDLISALLASFLRDVPDDAHLIGIATCAIAWLTTEDLLAQMVGADATAVWQWLARRPFVTSGPRGLFAHDLARDILDAEFERRSPERYRSYRRTIHAHTVAGLRAGTGLDQQLHAQQLLFLTRNSPLSSGISALRTRGSVTVVPGRPDEHDQVCTIIEQFEGTASARLARAWLSEQPGLLSVVRTGDGIAGFACHVLCPSGSALEDRDPVVRAVLDHVTREGPLRPGERVRIVRFCGGARHHQRDRYALLAAYVSGFIQDLTSPPAWSVHIVIDTEEAAPFARYLAFAPLVEADVAGLRHVAYGVDRRRLPVDDWLDLLCERAHSGETGPPPATLIRPPPLDRARFGAAVKAALQTLHRSDQLAANPLIASALAAGPAGPSTDRLRATIEDAVAYLGHQPKGGQLQAVLHRTYLRATPTQEAAAQILDLPLSTYRRYLVKALEQLTDLLWAVEIGDLHLPPQPTSPSSA</sequence>
<comment type="caution">
    <text evidence="1">The sequence shown here is derived from an EMBL/GenBank/DDBJ whole genome shotgun (WGS) entry which is preliminary data.</text>
</comment>
<evidence type="ECO:0000313" key="1">
    <source>
        <dbReference type="EMBL" id="GAA3610790.1"/>
    </source>
</evidence>
<keyword evidence="2" id="KW-1185">Reference proteome</keyword>
<dbReference type="EMBL" id="BAABDQ010000046">
    <property type="protein sequence ID" value="GAA3610790.1"/>
    <property type="molecule type" value="Genomic_DNA"/>
</dbReference>